<accession>A0ABP5F1L0</accession>
<reference evidence="4" key="1">
    <citation type="journal article" date="2019" name="Int. J. Syst. Evol. Microbiol.">
        <title>The Global Catalogue of Microorganisms (GCM) 10K type strain sequencing project: providing services to taxonomists for standard genome sequencing and annotation.</title>
        <authorList>
            <consortium name="The Broad Institute Genomics Platform"/>
            <consortium name="The Broad Institute Genome Sequencing Center for Infectious Disease"/>
            <person name="Wu L."/>
            <person name="Ma J."/>
        </authorList>
    </citation>
    <scope>NUCLEOTIDE SEQUENCE [LARGE SCALE GENOMIC DNA]</scope>
    <source>
        <strain evidence="4">JCM 16014</strain>
    </source>
</reference>
<organism evidence="3 4">
    <name type="scientific">Catenulispora yoronensis</name>
    <dbReference type="NCBI Taxonomy" id="450799"/>
    <lineage>
        <taxon>Bacteria</taxon>
        <taxon>Bacillati</taxon>
        <taxon>Actinomycetota</taxon>
        <taxon>Actinomycetes</taxon>
        <taxon>Catenulisporales</taxon>
        <taxon>Catenulisporaceae</taxon>
        <taxon>Catenulispora</taxon>
    </lineage>
</organism>
<proteinExistence type="predicted"/>
<dbReference type="InterPro" id="IPR011251">
    <property type="entry name" value="Luciferase-like_dom"/>
</dbReference>
<dbReference type="Proteomes" id="UP001500751">
    <property type="component" value="Unassembled WGS sequence"/>
</dbReference>
<evidence type="ECO:0000313" key="4">
    <source>
        <dbReference type="Proteomes" id="UP001500751"/>
    </source>
</evidence>
<dbReference type="Pfam" id="PF00296">
    <property type="entry name" value="Bac_luciferase"/>
    <property type="match status" value="1"/>
</dbReference>
<dbReference type="Gene3D" id="3.20.20.30">
    <property type="entry name" value="Luciferase-like domain"/>
    <property type="match status" value="1"/>
</dbReference>
<dbReference type="InterPro" id="IPR019949">
    <property type="entry name" value="CmoO-like"/>
</dbReference>
<protein>
    <submittedName>
        <fullName evidence="3">LLM class flavin-dependent oxidoreductase</fullName>
    </submittedName>
</protein>
<comment type="caution">
    <text evidence="3">The sequence shown here is derived from an EMBL/GenBank/DDBJ whole genome shotgun (WGS) entry which is preliminary data.</text>
</comment>
<dbReference type="RefSeq" id="WP_344663490.1">
    <property type="nucleotide sequence ID" value="NZ_BAAAQN010000001.1"/>
</dbReference>
<dbReference type="PANTHER" id="PTHR30137:SF6">
    <property type="entry name" value="LUCIFERASE-LIKE MONOOXYGENASE"/>
    <property type="match status" value="1"/>
</dbReference>
<dbReference type="EMBL" id="BAAAQN010000001">
    <property type="protein sequence ID" value="GAA2011229.1"/>
    <property type="molecule type" value="Genomic_DNA"/>
</dbReference>
<gene>
    <name evidence="3" type="ORF">GCM10009839_01600</name>
</gene>
<dbReference type="SUPFAM" id="SSF51679">
    <property type="entry name" value="Bacterial luciferase-like"/>
    <property type="match status" value="1"/>
</dbReference>
<sequence>MTQTPARVPLSVLDTAPIGVDSTPAEVLGATRTLAQHAEGLGFTRFWSAEHHNAPSIAASSPAVVAAALGQATSRIRIGTGGILLPNHSALVAAEQLSTLAALHPGRVDFGIGRANSDIRIATALGSPQGDDFPQQIADLLGYLGTETTGVPYKGLIAAPGFVGKPALWLLGSSTYSATLAARLGLPFGFGHHFRPDNTLAALEAYRNGFQPSAVLDRPYAFVALQVICGKDDEHAAYLAGPVALTYLKMQTAPPERLPTFDQAAAYPWSPEELKAREQVLASQAVGGPETVRTRLADILEATGADEIMATTIVPDGPETVASLTRVRELFGDADLPLGLAL</sequence>
<evidence type="ECO:0000259" key="2">
    <source>
        <dbReference type="Pfam" id="PF00296"/>
    </source>
</evidence>
<name>A0ABP5F1L0_9ACTN</name>
<keyword evidence="4" id="KW-1185">Reference proteome</keyword>
<evidence type="ECO:0000256" key="1">
    <source>
        <dbReference type="ARBA" id="ARBA00007789"/>
    </source>
</evidence>
<dbReference type="NCBIfam" id="TIGR03558">
    <property type="entry name" value="oxido_grp_1"/>
    <property type="match status" value="1"/>
</dbReference>
<dbReference type="InterPro" id="IPR036661">
    <property type="entry name" value="Luciferase-like_sf"/>
</dbReference>
<feature type="domain" description="Luciferase-like" evidence="2">
    <location>
        <begin position="12"/>
        <end position="306"/>
    </location>
</feature>
<dbReference type="InterPro" id="IPR050766">
    <property type="entry name" value="Bact_Lucif_Oxidored"/>
</dbReference>
<dbReference type="PANTHER" id="PTHR30137">
    <property type="entry name" value="LUCIFERASE-LIKE MONOOXYGENASE"/>
    <property type="match status" value="1"/>
</dbReference>
<comment type="similarity">
    <text evidence="1">To bacterial alkanal monooxygenase alpha and beta chains.</text>
</comment>
<evidence type="ECO:0000313" key="3">
    <source>
        <dbReference type="EMBL" id="GAA2011229.1"/>
    </source>
</evidence>